<evidence type="ECO:0000256" key="8">
    <source>
        <dbReference type="ARBA" id="ARBA00048988"/>
    </source>
</evidence>
<dbReference type="EMBL" id="JACCFH010000001">
    <property type="protein sequence ID" value="NYG32489.1"/>
    <property type="molecule type" value="Genomic_DNA"/>
</dbReference>
<dbReference type="GO" id="GO:0005524">
    <property type="term" value="F:ATP binding"/>
    <property type="evidence" value="ECO:0007669"/>
    <property type="project" value="UniProtKB-KW"/>
</dbReference>
<comment type="catalytic activity">
    <reaction evidence="8">
        <text>ATP + H2O = ADP + phosphate + H(+)</text>
        <dbReference type="Rhea" id="RHEA:13065"/>
        <dbReference type="ChEBI" id="CHEBI:15377"/>
        <dbReference type="ChEBI" id="CHEBI:15378"/>
        <dbReference type="ChEBI" id="CHEBI:30616"/>
        <dbReference type="ChEBI" id="CHEBI:43474"/>
        <dbReference type="ChEBI" id="CHEBI:456216"/>
        <dbReference type="EC" id="5.6.2.4"/>
    </reaction>
</comment>
<keyword evidence="5" id="KW-0413">Isomerase</keyword>
<evidence type="ECO:0000259" key="10">
    <source>
        <dbReference type="PROSITE" id="PS51217"/>
    </source>
</evidence>
<evidence type="ECO:0000313" key="11">
    <source>
        <dbReference type="EMBL" id="NYG32489.1"/>
    </source>
</evidence>
<dbReference type="PANTHER" id="PTHR11070">
    <property type="entry name" value="UVRD / RECB / PCRA DNA HELICASE FAMILY MEMBER"/>
    <property type="match status" value="1"/>
</dbReference>
<dbReference type="Pfam" id="PF00580">
    <property type="entry name" value="UvrD-helicase"/>
    <property type="match status" value="1"/>
</dbReference>
<evidence type="ECO:0000256" key="7">
    <source>
        <dbReference type="ARBA" id="ARBA00034808"/>
    </source>
</evidence>
<dbReference type="EC" id="5.6.2.4" evidence="7"/>
<keyword evidence="2" id="KW-0378">Hydrolase</keyword>
<dbReference type="InterPro" id="IPR014017">
    <property type="entry name" value="DNA_helicase_UvrD-like_C"/>
</dbReference>
<evidence type="ECO:0000313" key="12">
    <source>
        <dbReference type="Proteomes" id="UP000518288"/>
    </source>
</evidence>
<dbReference type="SUPFAM" id="SSF52540">
    <property type="entry name" value="P-loop containing nucleoside triphosphate hydrolases"/>
    <property type="match status" value="1"/>
</dbReference>
<dbReference type="PROSITE" id="PS51217">
    <property type="entry name" value="UVRD_HELICASE_CTER"/>
    <property type="match status" value="1"/>
</dbReference>
<accession>A0A7Y9UBG0</accession>
<protein>
    <recommendedName>
        <fullName evidence="7">DNA 3'-5' helicase</fullName>
        <ecNumber evidence="7">5.6.2.4</ecNumber>
    </recommendedName>
</protein>
<name>A0A7Y9UBG0_9BURK</name>
<sequence length="639" mass="70633">MAQFPQGYRQIEQRCTAGERRVLQQLKQCLDDTHLVWHNAPIGPRARQPDFVVLGPGMGVLLLEVKDWRCSTVVRATRDAVELRTERGPVTDHHPLRQARDYAMELVDLVQRDPALVHDDGPHRGRLLFPYGWGAVLSGMRRSEVAQRPGFDAVFPPAQTLLRDDLDDSVDPDTFQQRLRGLFTVHYPHTLTAAQRDRIRWHLFPELRLNADPVAADPAHTAHAADTEAAPVPDLLQVMDLPQEQIARRLGSGHRVVHGVAGSGKTMVLVLRAQLLAAAATAEHPVLVLCYNRALADRLDMLIRQRPVGDRVQVRTFHRWCQDVARQHGLAITAEPGSEAFYAELPRVVAQALAEGRVPSGGCSAVLIDEAHDFDDDWLRTAARLVSPDTRSLLVLYDDAQSIYQQTRRRFSFASVGIQAQGRTSVLRLNYRNTAEVLALAVACARERLRPEGALPPPPDEEIPTLAPATSGRHGPKPVLFTARDAADEAEQIAGHIQAARARGLAWNDIAVLCRTRTQMAPIAQALQRRGWPVASMGAADFRRFDWQQPSIRLLTLHSAKGLEFALVLVAGLQALPWPGESMDDAARLLYVAMTRATQALVLSACGSSPMVERVQQALLQQNAQATVSSPMRIRVSLA</sequence>
<evidence type="ECO:0000256" key="5">
    <source>
        <dbReference type="ARBA" id="ARBA00023235"/>
    </source>
</evidence>
<evidence type="ECO:0000256" key="4">
    <source>
        <dbReference type="ARBA" id="ARBA00022840"/>
    </source>
</evidence>
<keyword evidence="3" id="KW-0347">Helicase</keyword>
<dbReference type="PANTHER" id="PTHR11070:SF45">
    <property type="entry name" value="DNA 3'-5' HELICASE"/>
    <property type="match status" value="1"/>
</dbReference>
<dbReference type="Gene3D" id="3.40.50.300">
    <property type="entry name" value="P-loop containing nucleotide triphosphate hydrolases"/>
    <property type="match status" value="2"/>
</dbReference>
<dbReference type="GO" id="GO:0016787">
    <property type="term" value="F:hydrolase activity"/>
    <property type="evidence" value="ECO:0007669"/>
    <property type="project" value="UniProtKB-KW"/>
</dbReference>
<dbReference type="AlphaFoldDB" id="A0A7Y9UBG0"/>
<dbReference type="Pfam" id="PF13361">
    <property type="entry name" value="UvrD_C"/>
    <property type="match status" value="2"/>
</dbReference>
<dbReference type="RefSeq" id="WP_179633375.1">
    <property type="nucleotide sequence ID" value="NZ_JACCFH010000001.1"/>
</dbReference>
<proteinExistence type="predicted"/>
<dbReference type="Proteomes" id="UP000518288">
    <property type="component" value="Unassembled WGS sequence"/>
</dbReference>
<evidence type="ECO:0000256" key="3">
    <source>
        <dbReference type="ARBA" id="ARBA00022806"/>
    </source>
</evidence>
<keyword evidence="12" id="KW-1185">Reference proteome</keyword>
<comment type="caution">
    <text evidence="11">The sequence shown here is derived from an EMBL/GenBank/DDBJ whole genome shotgun (WGS) entry which is preliminary data.</text>
</comment>
<dbReference type="InterPro" id="IPR014016">
    <property type="entry name" value="UvrD-like_ATP-bd"/>
</dbReference>
<feature type="domain" description="UvrD-like helicase C-terminal" evidence="10">
    <location>
        <begin position="447"/>
        <end position="639"/>
    </location>
</feature>
<dbReference type="GO" id="GO:0003677">
    <property type="term" value="F:DNA binding"/>
    <property type="evidence" value="ECO:0007669"/>
    <property type="project" value="InterPro"/>
</dbReference>
<dbReference type="InterPro" id="IPR000212">
    <property type="entry name" value="DNA_helicase_UvrD/REP"/>
</dbReference>
<comment type="catalytic activity">
    <reaction evidence="6">
        <text>Couples ATP hydrolysis with the unwinding of duplex DNA by translocating in the 3'-5' direction.</text>
        <dbReference type="EC" id="5.6.2.4"/>
    </reaction>
</comment>
<dbReference type="GO" id="GO:0005829">
    <property type="term" value="C:cytosol"/>
    <property type="evidence" value="ECO:0007669"/>
    <property type="project" value="TreeGrafter"/>
</dbReference>
<dbReference type="GO" id="GO:0000725">
    <property type="term" value="P:recombinational repair"/>
    <property type="evidence" value="ECO:0007669"/>
    <property type="project" value="TreeGrafter"/>
</dbReference>
<keyword evidence="1" id="KW-0547">Nucleotide-binding</keyword>
<evidence type="ECO:0000256" key="2">
    <source>
        <dbReference type="ARBA" id="ARBA00022801"/>
    </source>
</evidence>
<dbReference type="GO" id="GO:0043138">
    <property type="term" value="F:3'-5' DNA helicase activity"/>
    <property type="evidence" value="ECO:0007669"/>
    <property type="project" value="UniProtKB-EC"/>
</dbReference>
<keyword evidence="4" id="KW-0067">ATP-binding</keyword>
<dbReference type="InterPro" id="IPR011528">
    <property type="entry name" value="NERD"/>
</dbReference>
<evidence type="ECO:0000256" key="9">
    <source>
        <dbReference type="SAM" id="MobiDB-lite"/>
    </source>
</evidence>
<dbReference type="Pfam" id="PF08378">
    <property type="entry name" value="NERD"/>
    <property type="match status" value="1"/>
</dbReference>
<evidence type="ECO:0000256" key="6">
    <source>
        <dbReference type="ARBA" id="ARBA00034617"/>
    </source>
</evidence>
<evidence type="ECO:0000256" key="1">
    <source>
        <dbReference type="ARBA" id="ARBA00022741"/>
    </source>
</evidence>
<feature type="region of interest" description="Disordered" evidence="9">
    <location>
        <begin position="451"/>
        <end position="477"/>
    </location>
</feature>
<reference evidence="11 12" key="1">
    <citation type="submission" date="2020-07" db="EMBL/GenBank/DDBJ databases">
        <title>Genomic Encyclopedia of Archaeal and Bacterial Type Strains, Phase II (KMG-II): from individual species to whole genera.</title>
        <authorList>
            <person name="Goeker M."/>
        </authorList>
    </citation>
    <scope>NUCLEOTIDE SEQUENCE [LARGE SCALE GENOMIC DNA]</scope>
    <source>
        <strain evidence="11 12">DSM 21226</strain>
    </source>
</reference>
<dbReference type="InterPro" id="IPR027417">
    <property type="entry name" value="P-loop_NTPase"/>
</dbReference>
<organism evidence="11 12">
    <name type="scientific">Sphaerotilus montanus</name>
    <dbReference type="NCBI Taxonomy" id="522889"/>
    <lineage>
        <taxon>Bacteria</taxon>
        <taxon>Pseudomonadati</taxon>
        <taxon>Pseudomonadota</taxon>
        <taxon>Betaproteobacteria</taxon>
        <taxon>Burkholderiales</taxon>
        <taxon>Sphaerotilaceae</taxon>
        <taxon>Sphaerotilus</taxon>
    </lineage>
</organism>
<gene>
    <name evidence="11" type="ORF">BDD16_001475</name>
</gene>